<feature type="transmembrane region" description="Helical" evidence="9">
    <location>
        <begin position="112"/>
        <end position="129"/>
    </location>
</feature>
<evidence type="ECO:0000256" key="5">
    <source>
        <dbReference type="ARBA" id="ARBA00022692"/>
    </source>
</evidence>
<keyword evidence="3" id="KW-1003">Cell membrane</keyword>
<dbReference type="PANTHER" id="PTHR35011">
    <property type="entry name" value="2,3-DIKETO-L-GULONATE TRAP TRANSPORTER SMALL PERMEASE PROTEIN YIAM"/>
    <property type="match status" value="1"/>
</dbReference>
<dbReference type="AlphaFoldDB" id="A0A6N9SZA3"/>
<feature type="domain" description="Tripartite ATP-independent periplasmic transporters DctQ component" evidence="10">
    <location>
        <begin position="8"/>
        <end position="135"/>
    </location>
</feature>
<evidence type="ECO:0000256" key="2">
    <source>
        <dbReference type="ARBA" id="ARBA00022448"/>
    </source>
</evidence>
<keyword evidence="2 9" id="KW-0813">Transport</keyword>
<dbReference type="InterPro" id="IPR055348">
    <property type="entry name" value="DctQ"/>
</dbReference>
<dbReference type="Pfam" id="PF04290">
    <property type="entry name" value="DctQ"/>
    <property type="match status" value="1"/>
</dbReference>
<evidence type="ECO:0000256" key="6">
    <source>
        <dbReference type="ARBA" id="ARBA00022989"/>
    </source>
</evidence>
<evidence type="ECO:0000256" key="1">
    <source>
        <dbReference type="ARBA" id="ARBA00004429"/>
    </source>
</evidence>
<name>A0A6N9SZA3_9HYPH</name>
<dbReference type="GO" id="GO:0022857">
    <property type="term" value="F:transmembrane transporter activity"/>
    <property type="evidence" value="ECO:0007669"/>
    <property type="project" value="UniProtKB-UniRule"/>
</dbReference>
<keyword evidence="4 9" id="KW-0997">Cell inner membrane</keyword>
<evidence type="ECO:0000259" key="10">
    <source>
        <dbReference type="Pfam" id="PF04290"/>
    </source>
</evidence>
<feature type="transmembrane region" description="Helical" evidence="9">
    <location>
        <begin position="74"/>
        <end position="92"/>
    </location>
</feature>
<keyword evidence="7 9" id="KW-0472">Membrane</keyword>
<evidence type="ECO:0000256" key="4">
    <source>
        <dbReference type="ARBA" id="ARBA00022519"/>
    </source>
</evidence>
<comment type="caution">
    <text evidence="9">Lacks conserved residue(s) required for the propagation of feature annotation.</text>
</comment>
<sequence length="146" mass="15650">MTLAFIGMLVVMFVQVAARYVFAVGVPWTDETSRFLFIGEIFLGAAIAQRAGAQIRITILLDMLPRSARRVFDVIGDLLTVAIAGALVWGAVGMMQRTGSVSASTIPVSFSTLYLIQAIGIAMLVLLVLRDLVLTLFGRSTPESAA</sequence>
<proteinExistence type="inferred from homology"/>
<evidence type="ECO:0000256" key="8">
    <source>
        <dbReference type="ARBA" id="ARBA00038436"/>
    </source>
</evidence>
<evidence type="ECO:0000313" key="11">
    <source>
        <dbReference type="EMBL" id="NDW04433.1"/>
    </source>
</evidence>
<keyword evidence="6 9" id="KW-1133">Transmembrane helix</keyword>
<organism evidence="11 12">
    <name type="scientific">Jiella pacifica</name>
    <dbReference type="NCBI Taxonomy" id="2696469"/>
    <lineage>
        <taxon>Bacteria</taxon>
        <taxon>Pseudomonadati</taxon>
        <taxon>Pseudomonadota</taxon>
        <taxon>Alphaproteobacteria</taxon>
        <taxon>Hyphomicrobiales</taxon>
        <taxon>Aurantimonadaceae</taxon>
        <taxon>Jiella</taxon>
    </lineage>
</organism>
<accession>A0A6N9SZA3</accession>
<dbReference type="InterPro" id="IPR007387">
    <property type="entry name" value="TRAP_DctQ"/>
</dbReference>
<reference evidence="11 12" key="1">
    <citation type="submission" date="2020-01" db="EMBL/GenBank/DDBJ databases">
        <title>Jiella pacifica sp. nov.</title>
        <authorList>
            <person name="Xue Z."/>
            <person name="Zhu S."/>
            <person name="Chen J."/>
            <person name="Yang J."/>
        </authorList>
    </citation>
    <scope>NUCLEOTIDE SEQUENCE [LARGE SCALE GENOMIC DNA]</scope>
    <source>
        <strain evidence="11 12">40Bstr34</strain>
    </source>
</reference>
<comment type="subcellular location">
    <subcellularLocation>
        <location evidence="1 9">Cell inner membrane</location>
        <topology evidence="1 9">Multi-pass membrane protein</topology>
    </subcellularLocation>
</comment>
<evidence type="ECO:0000256" key="9">
    <source>
        <dbReference type="RuleBase" id="RU369079"/>
    </source>
</evidence>
<comment type="function">
    <text evidence="9">Part of the tripartite ATP-independent periplasmic (TRAP) transport system.</text>
</comment>
<gene>
    <name evidence="11" type="ORF">GTK09_08310</name>
</gene>
<dbReference type="GO" id="GO:0005886">
    <property type="term" value="C:plasma membrane"/>
    <property type="evidence" value="ECO:0007669"/>
    <property type="project" value="UniProtKB-SubCell"/>
</dbReference>
<protein>
    <recommendedName>
        <fullName evidence="9">TRAP transporter small permease protein</fullName>
    </recommendedName>
</protein>
<evidence type="ECO:0000256" key="7">
    <source>
        <dbReference type="ARBA" id="ARBA00023136"/>
    </source>
</evidence>
<dbReference type="EMBL" id="JAAAMG010000005">
    <property type="protein sequence ID" value="NDW04433.1"/>
    <property type="molecule type" value="Genomic_DNA"/>
</dbReference>
<keyword evidence="12" id="KW-1185">Reference proteome</keyword>
<keyword evidence="5 9" id="KW-0812">Transmembrane</keyword>
<evidence type="ECO:0000256" key="3">
    <source>
        <dbReference type="ARBA" id="ARBA00022475"/>
    </source>
</evidence>
<dbReference type="GO" id="GO:0015740">
    <property type="term" value="P:C4-dicarboxylate transport"/>
    <property type="evidence" value="ECO:0007669"/>
    <property type="project" value="TreeGrafter"/>
</dbReference>
<comment type="subunit">
    <text evidence="9">The complex comprises the extracytoplasmic solute receptor protein and the two transmembrane proteins.</text>
</comment>
<dbReference type="Proteomes" id="UP000469011">
    <property type="component" value="Unassembled WGS sequence"/>
</dbReference>
<dbReference type="PANTHER" id="PTHR35011:SF2">
    <property type="entry name" value="2,3-DIKETO-L-GULONATE TRAP TRANSPORTER SMALL PERMEASE PROTEIN YIAM"/>
    <property type="match status" value="1"/>
</dbReference>
<comment type="similarity">
    <text evidence="8 9">Belongs to the TRAP transporter small permease family.</text>
</comment>
<evidence type="ECO:0000313" key="12">
    <source>
        <dbReference type="Proteomes" id="UP000469011"/>
    </source>
</evidence>
<comment type="caution">
    <text evidence="11">The sequence shown here is derived from an EMBL/GenBank/DDBJ whole genome shotgun (WGS) entry which is preliminary data.</text>
</comment>